<gene>
    <name evidence="8" type="ORF">DFA_10901</name>
</gene>
<dbReference type="Pfam" id="PF13513">
    <property type="entry name" value="HEAT_EZ"/>
    <property type="match status" value="1"/>
</dbReference>
<dbReference type="InterPro" id="IPR011989">
    <property type="entry name" value="ARM-like"/>
</dbReference>
<keyword evidence="9" id="KW-1185">Reference proteome</keyword>
<dbReference type="RefSeq" id="XP_004351151.1">
    <property type="nucleotide sequence ID" value="XM_004351099.1"/>
</dbReference>
<dbReference type="InterPro" id="IPR001494">
    <property type="entry name" value="Importin-beta_N"/>
</dbReference>
<dbReference type="FunFam" id="1.25.10.10:FF:000027">
    <property type="entry name" value="Importin subunit beta-1"/>
    <property type="match status" value="1"/>
</dbReference>
<dbReference type="InterPro" id="IPR058584">
    <property type="entry name" value="IMB1_TNPO1-like_TPR"/>
</dbReference>
<dbReference type="OrthoDB" id="10263328at2759"/>
<dbReference type="PANTHER" id="PTHR10527">
    <property type="entry name" value="IMPORTIN BETA"/>
    <property type="match status" value="1"/>
</dbReference>
<evidence type="ECO:0000256" key="4">
    <source>
        <dbReference type="ARBA" id="ARBA00022490"/>
    </source>
</evidence>
<dbReference type="Pfam" id="PF03810">
    <property type="entry name" value="IBN_N"/>
    <property type="match status" value="1"/>
</dbReference>
<protein>
    <submittedName>
        <fullName evidence="8">Karyopherin beta 1 isoform 4</fullName>
    </submittedName>
</protein>
<evidence type="ECO:0000256" key="3">
    <source>
        <dbReference type="ARBA" id="ARBA00022448"/>
    </source>
</evidence>
<keyword evidence="4" id="KW-0963">Cytoplasm</keyword>
<dbReference type="SUPFAM" id="SSF48371">
    <property type="entry name" value="ARM repeat"/>
    <property type="match status" value="1"/>
</dbReference>
<keyword evidence="5" id="KW-0677">Repeat</keyword>
<dbReference type="GO" id="GO:0031267">
    <property type="term" value="F:small GTPase binding"/>
    <property type="evidence" value="ECO:0007669"/>
    <property type="project" value="InterPro"/>
</dbReference>
<keyword evidence="6" id="KW-0653">Protein transport</keyword>
<evidence type="ECO:0000256" key="6">
    <source>
        <dbReference type="ARBA" id="ARBA00022927"/>
    </source>
</evidence>
<evidence type="ECO:0000256" key="2">
    <source>
        <dbReference type="ARBA" id="ARBA00010907"/>
    </source>
</evidence>
<sequence length="827" mass="92199">MDLVTILTNARDHDEAKRRDAEERLAAASQKDFGGFLHALALELANNDRQATLRQLAGIILKNSIYSNDANRYEVCQKQWIAVPENTKNEVRVLLTNTLHSQTYESRHTAAQVIAKLALIDLPTGSWQNLVPSLIENLTNQTSSEFTKQSSLQTIGYICEEINPDIMQGFSDQILTVIIHGMRDASNLVKHSATDALYNALEFVRHNFEKKEERDYIMKTIFETCGSTEPTIKRLAFENLVKIVPLYYGYIFEYMGDIYNITVNAIQTEPNEGVVLQAIEFWTTLCEEEYNLSEDDLSKEVMSKALAPFIPVIVQTLLKQDEDQTDSWNVCMAGATCITYIALNVTDSILEPIVPFISQNLASQEWRLAEAACVALGSILEGPTAVEFQRFLANTIPTLIEHATKNPNSMVRDSASWTLARMCAHQIEAVADQLDIVLQALVNGTKDPLPKVAAHACWGIHNICQAFEIGSVGQYSSLNKLFPHIAQALYVAAHRADDEDSLRVNAYEALNSLISFSNADDNLIVEVLNFILVDFEKTFTMEGDQDERKQTQALICSTLQTISTVLKDKIKPQVQRMLYLLFNVFKTQSHIIYEEALLAIGSVIHAIEGDFKPYLQAFLPILTECLRNVEFGEVSNISIGIVSDITRALNKEFTPLASSIIPLIIQDLIDPKISMNAKPNALSCLGDIALAIGSDFIQYLPNVMPILEQATTVPIEDEEYLNSLRNSIFDAYIGIIHGLKSENASDKFTPYVTAVLQFVSIVYAEKDRTSYQVIGAAIGLLGDLAQSLGDQVKAILRHDIVNNLIQLGSSQDGNREVAEWAREVIFK</sequence>
<reference evidence="9" key="1">
    <citation type="journal article" date="2011" name="Genome Res.">
        <title>Phylogeny-wide analysis of social amoeba genomes highlights ancient origins for complex intercellular communication.</title>
        <authorList>
            <person name="Heidel A.J."/>
            <person name="Lawal H.M."/>
            <person name="Felder M."/>
            <person name="Schilde C."/>
            <person name="Helps N.R."/>
            <person name="Tunggal B."/>
            <person name="Rivero F."/>
            <person name="John U."/>
            <person name="Schleicher M."/>
            <person name="Eichinger L."/>
            <person name="Platzer M."/>
            <person name="Noegel A.A."/>
            <person name="Schaap P."/>
            <person name="Gloeckner G."/>
        </authorList>
    </citation>
    <scope>NUCLEOTIDE SEQUENCE [LARGE SCALE GENOMIC DNA]</scope>
    <source>
        <strain evidence="9">SH3</strain>
    </source>
</reference>
<dbReference type="GO" id="GO:0006606">
    <property type="term" value="P:protein import into nucleus"/>
    <property type="evidence" value="ECO:0007669"/>
    <property type="project" value="InterPro"/>
</dbReference>
<organism evidence="8 9">
    <name type="scientific">Cavenderia fasciculata</name>
    <name type="common">Slime mold</name>
    <name type="synonym">Dictyostelium fasciculatum</name>
    <dbReference type="NCBI Taxonomy" id="261658"/>
    <lineage>
        <taxon>Eukaryota</taxon>
        <taxon>Amoebozoa</taxon>
        <taxon>Evosea</taxon>
        <taxon>Eumycetozoa</taxon>
        <taxon>Dictyostelia</taxon>
        <taxon>Acytosteliales</taxon>
        <taxon>Cavenderiaceae</taxon>
        <taxon>Cavenderia</taxon>
    </lineage>
</organism>
<evidence type="ECO:0000259" key="7">
    <source>
        <dbReference type="PROSITE" id="PS50166"/>
    </source>
</evidence>
<dbReference type="Proteomes" id="UP000007797">
    <property type="component" value="Unassembled WGS sequence"/>
</dbReference>
<dbReference type="Gene3D" id="1.25.10.10">
    <property type="entry name" value="Leucine-rich Repeat Variant"/>
    <property type="match status" value="1"/>
</dbReference>
<dbReference type="InterPro" id="IPR040122">
    <property type="entry name" value="Importin_beta"/>
</dbReference>
<dbReference type="EMBL" id="GL883028">
    <property type="protein sequence ID" value="EGG14643.1"/>
    <property type="molecule type" value="Genomic_DNA"/>
</dbReference>
<proteinExistence type="inferred from homology"/>
<dbReference type="OMA" id="QQYQERW"/>
<dbReference type="SMART" id="SM00913">
    <property type="entry name" value="IBN_N"/>
    <property type="match status" value="1"/>
</dbReference>
<dbReference type="Pfam" id="PF25574">
    <property type="entry name" value="TPR_IMB1"/>
    <property type="match status" value="1"/>
</dbReference>
<dbReference type="GeneID" id="14866731"/>
<dbReference type="PROSITE" id="PS50166">
    <property type="entry name" value="IMPORTIN_B_NT"/>
    <property type="match status" value="1"/>
</dbReference>
<dbReference type="AlphaFoldDB" id="F4QBQ5"/>
<dbReference type="KEGG" id="dfa:DFA_10901"/>
<keyword evidence="3" id="KW-0813">Transport</keyword>
<evidence type="ECO:0000313" key="9">
    <source>
        <dbReference type="Proteomes" id="UP000007797"/>
    </source>
</evidence>
<name>F4QBQ5_CACFS</name>
<dbReference type="GO" id="GO:0005737">
    <property type="term" value="C:cytoplasm"/>
    <property type="evidence" value="ECO:0007669"/>
    <property type="project" value="UniProtKB-SubCell"/>
</dbReference>
<comment type="similarity">
    <text evidence="2">Belongs to the importin beta family. Importin beta-1 subfamily.</text>
</comment>
<evidence type="ECO:0000256" key="5">
    <source>
        <dbReference type="ARBA" id="ARBA00022737"/>
    </source>
</evidence>
<comment type="subcellular location">
    <subcellularLocation>
        <location evidence="1">Cytoplasm</location>
    </subcellularLocation>
</comment>
<evidence type="ECO:0000256" key="1">
    <source>
        <dbReference type="ARBA" id="ARBA00004496"/>
    </source>
</evidence>
<dbReference type="STRING" id="1054147.F4QBQ5"/>
<accession>F4QBQ5</accession>
<evidence type="ECO:0000313" key="8">
    <source>
        <dbReference type="EMBL" id="EGG14643.1"/>
    </source>
</evidence>
<dbReference type="InterPro" id="IPR016024">
    <property type="entry name" value="ARM-type_fold"/>
</dbReference>
<feature type="domain" description="Importin N-terminal" evidence="7">
    <location>
        <begin position="21"/>
        <end position="101"/>
    </location>
</feature>